<organism evidence="3 4">
    <name type="scientific">Spirosoma flavum</name>
    <dbReference type="NCBI Taxonomy" id="2048557"/>
    <lineage>
        <taxon>Bacteria</taxon>
        <taxon>Pseudomonadati</taxon>
        <taxon>Bacteroidota</taxon>
        <taxon>Cytophagia</taxon>
        <taxon>Cytophagales</taxon>
        <taxon>Cytophagaceae</taxon>
        <taxon>Spirosoma</taxon>
    </lineage>
</organism>
<dbReference type="InterPro" id="IPR027417">
    <property type="entry name" value="P-loop_NTPase"/>
</dbReference>
<dbReference type="PANTHER" id="PTHR43566:SF1">
    <property type="entry name" value="AAA+ ATPASE DOMAIN-CONTAINING PROTEIN"/>
    <property type="match status" value="1"/>
</dbReference>
<dbReference type="InterPro" id="IPR041682">
    <property type="entry name" value="AAA_14"/>
</dbReference>
<reference evidence="4" key="1">
    <citation type="journal article" date="2019" name="Int. J. Syst. Evol. Microbiol.">
        <title>The Global Catalogue of Microorganisms (GCM) 10K type strain sequencing project: providing services to taxonomists for standard genome sequencing and annotation.</title>
        <authorList>
            <consortium name="The Broad Institute Genomics Platform"/>
            <consortium name="The Broad Institute Genome Sequencing Center for Infectious Disease"/>
            <person name="Wu L."/>
            <person name="Ma J."/>
        </authorList>
    </citation>
    <scope>NUCLEOTIDE SEQUENCE [LARGE SCALE GENOMIC DNA]</scope>
    <source>
        <strain evidence="4">KCTC 52490</strain>
    </source>
</reference>
<dbReference type="SUPFAM" id="SSF46785">
    <property type="entry name" value="Winged helix' DNA-binding domain"/>
    <property type="match status" value="1"/>
</dbReference>
<dbReference type="InterPro" id="IPR036388">
    <property type="entry name" value="WH-like_DNA-bd_sf"/>
</dbReference>
<dbReference type="RefSeq" id="WP_381507823.1">
    <property type="nucleotide sequence ID" value="NZ_JBHUOM010000042.1"/>
</dbReference>
<dbReference type="Pfam" id="PF13635">
    <property type="entry name" value="DUF4143"/>
    <property type="match status" value="1"/>
</dbReference>
<sequence length="382" mass="43773">MIYPRTIFPAIQEQLQSNKVIVITGTRRVGKTVLLRQIQEQTRLVTLWLNGEDFDVQALLAQRSVAAYGRLLGDTELLLIDEAQAVPEVGRVLKLMIDSFAKLTIVATGSSAFDLTNQTGEPLTGRRIHFDLFPLAQLELGRNENSLQTRQQLEDRLVFGSYPEVVGLATSVQKIDYLRELVNSYLLKDILMYEQVKNSAKLLQLLQLIALQAGGEVSYDELGRQLGISKSTVERYLDLLAKVFIIFRLGGYSNNLRKEVTKSSKWYFFDNGIRNALIPNFSLLAQRQDIGALWENYLIAERRKVNSYQRRAVESYFWRTYDGQEIDLLEQEDGHLSAFEFKWQNRRVRVPGSFDKAYPNATFEVVHQENYVDFIVPSYPAS</sequence>
<evidence type="ECO:0000256" key="1">
    <source>
        <dbReference type="ARBA" id="ARBA00023125"/>
    </source>
</evidence>
<dbReference type="EMBL" id="JBHUOM010000042">
    <property type="protein sequence ID" value="MFD2937592.1"/>
    <property type="molecule type" value="Genomic_DNA"/>
</dbReference>
<proteinExistence type="predicted"/>
<evidence type="ECO:0000259" key="2">
    <source>
        <dbReference type="SMART" id="SM00382"/>
    </source>
</evidence>
<dbReference type="GO" id="GO:0005524">
    <property type="term" value="F:ATP binding"/>
    <property type="evidence" value="ECO:0007669"/>
    <property type="project" value="UniProtKB-KW"/>
</dbReference>
<name>A0ABW6AQF2_9BACT</name>
<dbReference type="InterPro" id="IPR003593">
    <property type="entry name" value="AAA+_ATPase"/>
</dbReference>
<dbReference type="SUPFAM" id="SSF52540">
    <property type="entry name" value="P-loop containing nucleoside triphosphate hydrolases"/>
    <property type="match status" value="1"/>
</dbReference>
<evidence type="ECO:0000313" key="3">
    <source>
        <dbReference type="EMBL" id="MFD2937592.1"/>
    </source>
</evidence>
<evidence type="ECO:0000313" key="4">
    <source>
        <dbReference type="Proteomes" id="UP001597512"/>
    </source>
</evidence>
<dbReference type="Gene3D" id="1.10.10.10">
    <property type="entry name" value="Winged helix-like DNA-binding domain superfamily/Winged helix DNA-binding domain"/>
    <property type="match status" value="1"/>
</dbReference>
<keyword evidence="3" id="KW-0547">Nucleotide-binding</keyword>
<keyword evidence="3" id="KW-0067">ATP-binding</keyword>
<dbReference type="InterPro" id="IPR036390">
    <property type="entry name" value="WH_DNA-bd_sf"/>
</dbReference>
<feature type="domain" description="AAA+ ATPase" evidence="2">
    <location>
        <begin position="17"/>
        <end position="138"/>
    </location>
</feature>
<comment type="caution">
    <text evidence="3">The sequence shown here is derived from an EMBL/GenBank/DDBJ whole genome shotgun (WGS) entry which is preliminary data.</text>
</comment>
<keyword evidence="4" id="KW-1185">Reference proteome</keyword>
<dbReference type="Pfam" id="PF13173">
    <property type="entry name" value="AAA_14"/>
    <property type="match status" value="1"/>
</dbReference>
<accession>A0ABW6AQF2</accession>
<dbReference type="Gene3D" id="3.40.50.300">
    <property type="entry name" value="P-loop containing nucleotide triphosphate hydrolases"/>
    <property type="match status" value="1"/>
</dbReference>
<gene>
    <name evidence="3" type="ORF">ACFS25_27720</name>
</gene>
<dbReference type="Proteomes" id="UP001597512">
    <property type="component" value="Unassembled WGS sequence"/>
</dbReference>
<protein>
    <submittedName>
        <fullName evidence="3">ATP-binding protein</fullName>
    </submittedName>
</protein>
<dbReference type="InterPro" id="IPR025420">
    <property type="entry name" value="DUF4143"/>
</dbReference>
<dbReference type="PANTHER" id="PTHR43566">
    <property type="entry name" value="CONSERVED PROTEIN"/>
    <property type="match status" value="1"/>
</dbReference>
<dbReference type="SMART" id="SM00382">
    <property type="entry name" value="AAA"/>
    <property type="match status" value="1"/>
</dbReference>
<keyword evidence="1" id="KW-0238">DNA-binding</keyword>